<feature type="transmembrane region" description="Helical" evidence="6">
    <location>
        <begin position="41"/>
        <end position="65"/>
    </location>
</feature>
<dbReference type="GO" id="GO:0016020">
    <property type="term" value="C:membrane"/>
    <property type="evidence" value="ECO:0007669"/>
    <property type="project" value="UniProtKB-SubCell"/>
</dbReference>
<evidence type="ECO:0000256" key="1">
    <source>
        <dbReference type="ARBA" id="ARBA00004141"/>
    </source>
</evidence>
<feature type="transmembrane region" description="Helical" evidence="6">
    <location>
        <begin position="92"/>
        <end position="117"/>
    </location>
</feature>
<feature type="transmembrane region" description="Helical" evidence="6">
    <location>
        <begin position="430"/>
        <end position="453"/>
    </location>
</feature>
<feature type="transmembrane region" description="Helical" evidence="6">
    <location>
        <begin position="341"/>
        <end position="365"/>
    </location>
</feature>
<organism evidence="7 8">
    <name type="scientific">Kineobactrum salinum</name>
    <dbReference type="NCBI Taxonomy" id="2708301"/>
    <lineage>
        <taxon>Bacteria</taxon>
        <taxon>Pseudomonadati</taxon>
        <taxon>Pseudomonadota</taxon>
        <taxon>Gammaproteobacteria</taxon>
        <taxon>Cellvibrionales</taxon>
        <taxon>Halieaceae</taxon>
        <taxon>Kineobactrum</taxon>
    </lineage>
</organism>
<feature type="transmembrane region" description="Helical" evidence="6">
    <location>
        <begin position="178"/>
        <end position="200"/>
    </location>
</feature>
<feature type="transmembrane region" description="Helical" evidence="6">
    <location>
        <begin position="12"/>
        <end position="29"/>
    </location>
</feature>
<keyword evidence="2" id="KW-0813">Transport</keyword>
<evidence type="ECO:0000313" key="8">
    <source>
        <dbReference type="Proteomes" id="UP000477680"/>
    </source>
</evidence>
<keyword evidence="4 6" id="KW-1133">Transmembrane helix</keyword>
<dbReference type="Pfam" id="PF00209">
    <property type="entry name" value="SNF"/>
    <property type="match status" value="2"/>
</dbReference>
<dbReference type="PANTHER" id="PTHR42948">
    <property type="entry name" value="TRANSPORTER"/>
    <property type="match status" value="1"/>
</dbReference>
<keyword evidence="8" id="KW-1185">Reference proteome</keyword>
<dbReference type="RefSeq" id="WP_163496489.1">
    <property type="nucleotide sequence ID" value="NZ_CP048711.1"/>
</dbReference>
<dbReference type="KEGG" id="kim:G3T16_18350"/>
<feature type="transmembrane region" description="Helical" evidence="6">
    <location>
        <begin position="385"/>
        <end position="409"/>
    </location>
</feature>
<dbReference type="InterPro" id="IPR047218">
    <property type="entry name" value="YocR/YhdH-like"/>
</dbReference>
<dbReference type="PRINTS" id="PR00176">
    <property type="entry name" value="NANEUSMPORT"/>
</dbReference>
<dbReference type="PROSITE" id="PS50267">
    <property type="entry name" value="NA_NEUROTRAN_SYMP_3"/>
    <property type="match status" value="1"/>
</dbReference>
<dbReference type="InterPro" id="IPR037272">
    <property type="entry name" value="SNS_sf"/>
</dbReference>
<keyword evidence="3 6" id="KW-0812">Transmembrane</keyword>
<dbReference type="AlphaFoldDB" id="A0A6C0U4N4"/>
<dbReference type="InterPro" id="IPR000175">
    <property type="entry name" value="Na/ntran_symport"/>
</dbReference>
<dbReference type="CDD" id="cd10336">
    <property type="entry name" value="SLC6sbd_Tyt1-Like"/>
    <property type="match status" value="1"/>
</dbReference>
<evidence type="ECO:0000256" key="3">
    <source>
        <dbReference type="ARBA" id="ARBA00022692"/>
    </source>
</evidence>
<evidence type="ECO:0000256" key="2">
    <source>
        <dbReference type="ARBA" id="ARBA00022448"/>
    </source>
</evidence>
<dbReference type="Proteomes" id="UP000477680">
    <property type="component" value="Chromosome"/>
</dbReference>
<gene>
    <name evidence="7" type="ORF">G3T16_18350</name>
</gene>
<dbReference type="NCBIfam" id="NF037979">
    <property type="entry name" value="Na_transp"/>
    <property type="match status" value="1"/>
</dbReference>
<keyword evidence="5 6" id="KW-0472">Membrane</keyword>
<evidence type="ECO:0000256" key="5">
    <source>
        <dbReference type="ARBA" id="ARBA00023136"/>
    </source>
</evidence>
<feature type="transmembrane region" description="Helical" evidence="6">
    <location>
        <begin position="147"/>
        <end position="166"/>
    </location>
</feature>
<dbReference type="PANTHER" id="PTHR42948:SF1">
    <property type="entry name" value="TRANSPORTER"/>
    <property type="match status" value="1"/>
</dbReference>
<reference evidence="7 8" key="1">
    <citation type="submission" date="2020-02" db="EMBL/GenBank/DDBJ databases">
        <title>Genome sequencing for Kineobactrum sp. M2.</title>
        <authorList>
            <person name="Park S.-J."/>
        </authorList>
    </citation>
    <scope>NUCLEOTIDE SEQUENCE [LARGE SCALE GENOMIC DNA]</scope>
    <source>
        <strain evidence="7 8">M2</strain>
    </source>
</reference>
<feature type="transmembrane region" description="Helical" evidence="6">
    <location>
        <begin position="220"/>
        <end position="242"/>
    </location>
</feature>
<feature type="transmembrane region" description="Helical" evidence="6">
    <location>
        <begin position="302"/>
        <end position="329"/>
    </location>
</feature>
<sequence length="455" mass="48633">MSTTHRLWSSNYVFLMAAIGSAVGLANIWKFPYTVGTAGGGAFILIYLLAIIVVAVPVLIAELLIGRAGKAGPASSISRVAEASGAPTQWKYIASFGILASVLTLGFYLVIAGWTLYYTVVSLGGGFVGDGAEHFGQLYGQLTGSPAMLIASMTGFAVLAAVPVMLDIHNGIERCIKFLMPIFFLILLFNCAIALAHGDVGATFDFLFTINLDALTPMTFIYAVGQAFFSVGVGACVLIVFGSHLSDDVSIPRYALLIAAVDTAVALIAGLTVFPIVFAHGIDPGEGPGLLFVSLPTALATFQYGSLLAALFFIMLLIAALTSAIAIALPPIEWLKNRFNLRHPVATVLVFLFELLLGLTVVMSFNHWHDLYPLGFIPMFKELTFFGLYEMLAANILMPMGGIMVSLFVGWQISPAILGRELRIRSPFALTMWQAAFRYVVPLALASVAILSLNG</sequence>
<proteinExistence type="predicted"/>
<evidence type="ECO:0000256" key="4">
    <source>
        <dbReference type="ARBA" id="ARBA00022989"/>
    </source>
</evidence>
<protein>
    <submittedName>
        <fullName evidence="7">Sodium-dependent transporter</fullName>
    </submittedName>
</protein>
<dbReference type="EMBL" id="CP048711">
    <property type="protein sequence ID" value="QIB67061.1"/>
    <property type="molecule type" value="Genomic_DNA"/>
</dbReference>
<accession>A0A6C0U4N4</accession>
<comment type="subcellular location">
    <subcellularLocation>
        <location evidence="1">Membrane</location>
        <topology evidence="1">Multi-pass membrane protein</topology>
    </subcellularLocation>
</comment>
<evidence type="ECO:0000313" key="7">
    <source>
        <dbReference type="EMBL" id="QIB67061.1"/>
    </source>
</evidence>
<feature type="transmembrane region" description="Helical" evidence="6">
    <location>
        <begin position="254"/>
        <end position="282"/>
    </location>
</feature>
<name>A0A6C0U4N4_9GAMM</name>
<dbReference type="SUPFAM" id="SSF161070">
    <property type="entry name" value="SNF-like"/>
    <property type="match status" value="1"/>
</dbReference>
<evidence type="ECO:0000256" key="6">
    <source>
        <dbReference type="SAM" id="Phobius"/>
    </source>
</evidence>